<evidence type="ECO:0000256" key="1">
    <source>
        <dbReference type="ARBA" id="ARBA00000427"/>
    </source>
</evidence>
<dbReference type="EC" id="3.2.1.18" evidence="4"/>
<dbReference type="PANTHER" id="PTHR10628">
    <property type="entry name" value="SIALIDASE"/>
    <property type="match status" value="1"/>
</dbReference>
<comment type="similarity">
    <text evidence="2">Belongs to the glycosyl hydrolase 20 family.</text>
</comment>
<dbReference type="InterPro" id="IPR029018">
    <property type="entry name" value="Hex-like_dom2"/>
</dbReference>
<keyword evidence="5" id="KW-0378">Hydrolase</keyword>
<dbReference type="Gene3D" id="3.30.379.10">
    <property type="entry name" value="Chitobiase/beta-hexosaminidase domain 2-like"/>
    <property type="match status" value="1"/>
</dbReference>
<dbReference type="InterPro" id="IPR017853">
    <property type="entry name" value="GH"/>
</dbReference>
<evidence type="ECO:0000256" key="3">
    <source>
        <dbReference type="ARBA" id="ARBA00009348"/>
    </source>
</evidence>
<accession>A0ABM7R6L6</accession>
<evidence type="ECO:0000256" key="4">
    <source>
        <dbReference type="ARBA" id="ARBA00012733"/>
    </source>
</evidence>
<dbReference type="InterPro" id="IPR029456">
    <property type="entry name" value="Sialidase_N"/>
</dbReference>
<reference evidence="12 13" key="1">
    <citation type="submission" date="2021-06" db="EMBL/GenBank/DDBJ databases">
        <title>Complete genome of Haloferula helveola possessing various polysaccharide degrading enzymes.</title>
        <authorList>
            <person name="Takami H."/>
            <person name="Huang C."/>
            <person name="Hamasaki K."/>
        </authorList>
    </citation>
    <scope>NUCLEOTIDE SEQUENCE [LARGE SCALE GENOMIC DNA]</scope>
    <source>
        <strain evidence="12 13">CN-1</strain>
    </source>
</reference>
<evidence type="ECO:0000256" key="7">
    <source>
        <dbReference type="SAM" id="SignalP"/>
    </source>
</evidence>
<evidence type="ECO:0000259" key="11">
    <source>
        <dbReference type="Pfam" id="PF14873"/>
    </source>
</evidence>
<dbReference type="SUPFAM" id="SSF50939">
    <property type="entry name" value="Sialidases"/>
    <property type="match status" value="1"/>
</dbReference>
<dbReference type="Pfam" id="PF13088">
    <property type="entry name" value="BNR_2"/>
    <property type="match status" value="1"/>
</dbReference>
<dbReference type="RefSeq" id="WP_338687540.1">
    <property type="nucleotide sequence ID" value="NZ_AP024702.1"/>
</dbReference>
<dbReference type="PRINTS" id="PR00738">
    <property type="entry name" value="GLHYDRLASE20"/>
</dbReference>
<dbReference type="PANTHER" id="PTHR10628:SF30">
    <property type="entry name" value="EXO-ALPHA-SIALIDASE"/>
    <property type="match status" value="1"/>
</dbReference>
<evidence type="ECO:0000256" key="5">
    <source>
        <dbReference type="ARBA" id="ARBA00022801"/>
    </source>
</evidence>
<evidence type="ECO:0000256" key="6">
    <source>
        <dbReference type="ARBA" id="ARBA00023295"/>
    </source>
</evidence>
<evidence type="ECO:0000259" key="9">
    <source>
        <dbReference type="Pfam" id="PF02838"/>
    </source>
</evidence>
<name>A0ABM7R6L6_9BACT</name>
<dbReference type="Pfam" id="PF14873">
    <property type="entry name" value="BNR_assoc_N"/>
    <property type="match status" value="1"/>
</dbReference>
<comment type="catalytic activity">
    <reaction evidence="1">
        <text>Hydrolysis of alpha-(2-&gt;3)-, alpha-(2-&gt;6)-, alpha-(2-&gt;8)- glycosidic linkages of terminal sialic acid residues in oligosaccharides, glycoproteins, glycolipids, colominic acid and synthetic substrates.</text>
        <dbReference type="EC" id="3.2.1.18"/>
    </reaction>
</comment>
<dbReference type="Proteomes" id="UP001374893">
    <property type="component" value="Chromosome"/>
</dbReference>
<organism evidence="12 13">
    <name type="scientific">Haloferula helveola</name>
    <dbReference type="NCBI Taxonomy" id="490095"/>
    <lineage>
        <taxon>Bacteria</taxon>
        <taxon>Pseudomonadati</taxon>
        <taxon>Verrucomicrobiota</taxon>
        <taxon>Verrucomicrobiia</taxon>
        <taxon>Verrucomicrobiales</taxon>
        <taxon>Verrucomicrobiaceae</taxon>
        <taxon>Haloferula</taxon>
    </lineage>
</organism>
<feature type="chain" id="PRO_5045744291" description="exo-alpha-sialidase" evidence="7">
    <location>
        <begin position="18"/>
        <end position="1293"/>
    </location>
</feature>
<comment type="similarity">
    <text evidence="3">Belongs to the glycosyl hydrolase 33 family.</text>
</comment>
<dbReference type="InterPro" id="IPR011040">
    <property type="entry name" value="Sialidase"/>
</dbReference>
<dbReference type="InterPro" id="IPR036278">
    <property type="entry name" value="Sialidase_sf"/>
</dbReference>
<dbReference type="Gene3D" id="3.20.20.80">
    <property type="entry name" value="Glycosidases"/>
    <property type="match status" value="1"/>
</dbReference>
<dbReference type="EMBL" id="AP024702">
    <property type="protein sequence ID" value="BCX46161.1"/>
    <property type="molecule type" value="Genomic_DNA"/>
</dbReference>
<dbReference type="SUPFAM" id="SSF55545">
    <property type="entry name" value="beta-N-acetylhexosaminidase-like domain"/>
    <property type="match status" value="1"/>
</dbReference>
<feature type="domain" description="Sialidase" evidence="10">
    <location>
        <begin position="346"/>
        <end position="629"/>
    </location>
</feature>
<feature type="domain" description="Glycoside hydrolase family 20 catalytic" evidence="8">
    <location>
        <begin position="776"/>
        <end position="886"/>
    </location>
</feature>
<evidence type="ECO:0000259" key="8">
    <source>
        <dbReference type="Pfam" id="PF00728"/>
    </source>
</evidence>
<evidence type="ECO:0000313" key="13">
    <source>
        <dbReference type="Proteomes" id="UP001374893"/>
    </source>
</evidence>
<evidence type="ECO:0000259" key="10">
    <source>
        <dbReference type="Pfam" id="PF13088"/>
    </source>
</evidence>
<proteinExistence type="inferred from homology"/>
<dbReference type="CDD" id="cd15482">
    <property type="entry name" value="Sialidase_non-viral"/>
    <property type="match status" value="1"/>
</dbReference>
<dbReference type="InterPro" id="IPR025705">
    <property type="entry name" value="Beta_hexosaminidase_sua/sub"/>
</dbReference>
<dbReference type="InterPro" id="IPR015883">
    <property type="entry name" value="Glyco_hydro_20_cat"/>
</dbReference>
<dbReference type="Gene3D" id="2.120.10.10">
    <property type="match status" value="1"/>
</dbReference>
<keyword evidence="7" id="KW-0732">Signal</keyword>
<feature type="domain" description="Beta-hexosaminidase bacterial type N-terminal" evidence="9">
    <location>
        <begin position="720"/>
        <end position="773"/>
    </location>
</feature>
<feature type="signal peptide" evidence="7">
    <location>
        <begin position="1"/>
        <end position="17"/>
    </location>
</feature>
<dbReference type="InterPro" id="IPR026856">
    <property type="entry name" value="Sialidase_fam"/>
</dbReference>
<dbReference type="InterPro" id="IPR015882">
    <property type="entry name" value="HEX_bac_N"/>
</dbReference>
<dbReference type="Pfam" id="PF00728">
    <property type="entry name" value="Glyco_hydro_20"/>
    <property type="match status" value="1"/>
</dbReference>
<keyword evidence="6" id="KW-0326">Glycosidase</keyword>
<evidence type="ECO:0000256" key="2">
    <source>
        <dbReference type="ARBA" id="ARBA00006285"/>
    </source>
</evidence>
<dbReference type="Gene3D" id="2.60.40.1290">
    <property type="match status" value="2"/>
</dbReference>
<feature type="domain" description="Sialidase N-terminal" evidence="11">
    <location>
        <begin position="169"/>
        <end position="291"/>
    </location>
</feature>
<sequence>MKFVKWIWLSLSWAALGAESFEDLPAGGFERLESEVGIWSAAQGQAEVHSGHAKAGNRSLRLVGGGEQAMELSLASPLAKRARLSFWSERWTAHAPFQFRIDAAGTDGRFVEIWNGDAVVKVGGFHTRVEVPLAAGTATLRFRCTAPEKSGVMLDLIDVTEEKPMRVKEVSVSQPVVPVLRGKNINPVLGLKIVTEGALEPLNLEAVEVSLQGTSRLEDVAAVELLRGQEDPTGGFGERFGGEVTGETVAFSGGRALQAGDNWFWVSVRLKEEADIDGCVDASVARIKASGEVTEVVAGSAPGSQRIGVALRQRGDDGSKAYRIPGMVETNDGSLIAVYDIRYDNAGDLPGNIDVGVSRSTDGGANWEPMRVGIDMGKGGGDGVGDPCVFVDRKTGRIWIAALWSHGNRAWNGSGPGLEPSQTGQLVLVHSDDDGKTWSKPRNITKEVKNPDWRLLLDGPGTGITMADGTLVFPAQYRAGDGLPWSTLIWSKDRGETWHIGTGVKDNTTEAQLVEVEEGVLMINCRDNRGGARTVATTRDLGKTWEFHPTDRKALPESVCMASLLKWDVPGVGERLFFSNPATTRGRHTMTVKVSDDKGMSWPEQFHALYDIRSGSGYSCLAPVGEGHLGVLYEGPAEIYFLRLPVKELLEGDPVDAFDPGSGARRDSPVPLVPFPREVEWGEGAIEGSGWRVQVVGDPGVAKRKLDALPEGDLDLRISIGPVAGGPEAYALSVAGDGVRIQGASDLGVLRGLATLEQLAAEGSVPLVTIHDWPAFPVRGFMHDVGRNFQEIETVERFVETMAGLKLNVFHWHLTDYPGYRIESKRHPELNKKSSYRETRQPGRFYTFEEIRGLFRKAHSLGVEVLPEIDMPGHSEYFGKAFGFGMQDPRGTEICADLLDEFCDEVIKPLREEGIAVPRFHLGSDEVGITNKAFLPKMVETLRGHDLDVVVWRPGALPDKNCITQLWAKGRPVSGVRFIDSAVNYVNHMDFLDGPPHAFFWQPCWRPEGDGQALGSILCHWPDINTGGEENVYRQSPVVPAMVAGAERFWRGLPEAHPDLWARLPAPGDPRVEAFRLFERDLVALGARLGEQWPFPYLAQTPLRWRVIGPFPHGGDTAKSFPPEKMERVESVELGGTQFEPVEVVGATIHFRHFFGTGGVLEGNPQEGTAYAETRIWSDEAMDLACWIGFNTPSTSDRRCGPTVEGKWSHEDGMVWVNGNALAPPEWKNPSYKPKQTWADEVPFVDEAYAYREPTMVPLQKGWNRILVKAPRKRDGWKWMFTFLPLEPVKVEP</sequence>
<gene>
    <name evidence="12" type="ORF">HAHE_00690</name>
</gene>
<evidence type="ECO:0000313" key="12">
    <source>
        <dbReference type="EMBL" id="BCX46161.1"/>
    </source>
</evidence>
<dbReference type="Pfam" id="PF02838">
    <property type="entry name" value="Glyco_hydro_20b"/>
    <property type="match status" value="1"/>
</dbReference>
<keyword evidence="13" id="KW-1185">Reference proteome</keyword>
<dbReference type="SUPFAM" id="SSF51445">
    <property type="entry name" value="(Trans)glycosidases"/>
    <property type="match status" value="1"/>
</dbReference>
<protein>
    <recommendedName>
        <fullName evidence="4">exo-alpha-sialidase</fullName>
        <ecNumber evidence="4">3.2.1.18</ecNumber>
    </recommendedName>
</protein>